<evidence type="ECO:0000313" key="3">
    <source>
        <dbReference type="Proteomes" id="UP001221411"/>
    </source>
</evidence>
<dbReference type="InterPro" id="IPR036291">
    <property type="entry name" value="NAD(P)-bd_dom_sf"/>
</dbReference>
<dbReference type="PANTHER" id="PTHR48079:SF6">
    <property type="entry name" value="NAD(P)-BINDING DOMAIN-CONTAINING PROTEIN-RELATED"/>
    <property type="match status" value="1"/>
</dbReference>
<dbReference type="InterPro" id="IPR001509">
    <property type="entry name" value="Epimerase_deHydtase"/>
</dbReference>
<evidence type="ECO:0000259" key="1">
    <source>
        <dbReference type="Pfam" id="PF01370"/>
    </source>
</evidence>
<sequence length="337" mass="36322">MGDVSLTETPVLVTGASGFIGGRLAERLAAEDKASVVGAGRSFPDEAKLRGVGVTIHRADVRDAGAMARLCEGKRVVFHLAAWLERGKGGESDAYAVNVDATRALVTAAARAGCERFVLVSTISVYGLPATDLVDESVPIDVTQGDLYGRTKALGEEAAREAAAQANLPISIVRPAMVYGPRSGGWTVGMLRLVQKGVPVIFGDGQGHAYPVYVDDVVDMVRLAATRPEAEGEAFNACDAAVTWERFFGFYGAMSGKRPRRVPMPIAYLIARANELFKLGIPLTAERLERYVRKLQYPTAKAERLLGWQVRVPIEEGMRRSEAWLRETGKLRGSSTA</sequence>
<feature type="domain" description="NAD-dependent epimerase/dehydratase" evidence="1">
    <location>
        <begin position="11"/>
        <end position="237"/>
    </location>
</feature>
<dbReference type="SUPFAM" id="SSF51735">
    <property type="entry name" value="NAD(P)-binding Rossmann-fold domains"/>
    <property type="match status" value="1"/>
</dbReference>
<protein>
    <submittedName>
        <fullName evidence="2">NAD-dependent epimerase/dehydratase family protein</fullName>
    </submittedName>
</protein>
<gene>
    <name evidence="2" type="ORF">POL67_22165</name>
</gene>
<comment type="caution">
    <text evidence="2">The sequence shown here is derived from an EMBL/GenBank/DDBJ whole genome shotgun (WGS) entry which is preliminary data.</text>
</comment>
<dbReference type="EMBL" id="JAQNDO010000001">
    <property type="protein sequence ID" value="MDC0744052.1"/>
    <property type="molecule type" value="Genomic_DNA"/>
</dbReference>
<dbReference type="Proteomes" id="UP001221411">
    <property type="component" value="Unassembled WGS sequence"/>
</dbReference>
<organism evidence="2 3">
    <name type="scientific">Polyangium mundeleinium</name>
    <dbReference type="NCBI Taxonomy" id="2995306"/>
    <lineage>
        <taxon>Bacteria</taxon>
        <taxon>Pseudomonadati</taxon>
        <taxon>Myxococcota</taxon>
        <taxon>Polyangia</taxon>
        <taxon>Polyangiales</taxon>
        <taxon>Polyangiaceae</taxon>
        <taxon>Polyangium</taxon>
    </lineage>
</organism>
<dbReference type="InterPro" id="IPR051783">
    <property type="entry name" value="NAD(P)-dependent_oxidoreduct"/>
</dbReference>
<dbReference type="Gene3D" id="3.40.50.720">
    <property type="entry name" value="NAD(P)-binding Rossmann-like Domain"/>
    <property type="match status" value="1"/>
</dbReference>
<reference evidence="2 3" key="1">
    <citation type="submission" date="2022-11" db="EMBL/GenBank/DDBJ databases">
        <title>Minimal conservation of predation-associated metabolite biosynthetic gene clusters underscores biosynthetic potential of Myxococcota including descriptions for ten novel species: Archangium lansinium sp. nov., Myxococcus landrumus sp. nov., Nannocystis bai.</title>
        <authorList>
            <person name="Ahearne A."/>
            <person name="Stevens C."/>
            <person name="Dowd S."/>
        </authorList>
    </citation>
    <scope>NUCLEOTIDE SEQUENCE [LARGE SCALE GENOMIC DNA]</scope>
    <source>
        <strain evidence="2 3">RJM3</strain>
    </source>
</reference>
<accession>A0ABT5ERQ9</accession>
<proteinExistence type="predicted"/>
<dbReference type="RefSeq" id="WP_271920177.1">
    <property type="nucleotide sequence ID" value="NZ_JAQNDO010000001.1"/>
</dbReference>
<dbReference type="Pfam" id="PF01370">
    <property type="entry name" value="Epimerase"/>
    <property type="match status" value="1"/>
</dbReference>
<keyword evidence="3" id="KW-1185">Reference proteome</keyword>
<evidence type="ECO:0000313" key="2">
    <source>
        <dbReference type="EMBL" id="MDC0744052.1"/>
    </source>
</evidence>
<dbReference type="PANTHER" id="PTHR48079">
    <property type="entry name" value="PROTEIN YEEZ"/>
    <property type="match status" value="1"/>
</dbReference>
<name>A0ABT5ERQ9_9BACT</name>